<dbReference type="EMBL" id="CP158299">
    <property type="protein sequence ID" value="XBV85035.1"/>
    <property type="molecule type" value="Genomic_DNA"/>
</dbReference>
<feature type="transmembrane region" description="Helical" evidence="1">
    <location>
        <begin position="70"/>
        <end position="90"/>
    </location>
</feature>
<feature type="transmembrane region" description="Helical" evidence="1">
    <location>
        <begin position="152"/>
        <end position="179"/>
    </location>
</feature>
<keyword evidence="1" id="KW-0472">Membrane</keyword>
<dbReference type="InterPro" id="IPR010390">
    <property type="entry name" value="ABC-2_transporter-like"/>
</dbReference>
<feature type="transmembrane region" description="Helical" evidence="1">
    <location>
        <begin position="191"/>
        <end position="211"/>
    </location>
</feature>
<dbReference type="Pfam" id="PF06182">
    <property type="entry name" value="ABC2_membrane_6"/>
    <property type="match status" value="1"/>
</dbReference>
<reference evidence="2" key="1">
    <citation type="submission" date="2024-06" db="EMBL/GenBank/DDBJ databases">
        <title>Draft Genome Sequence of Deinococcus sonorensis Type Strain KR-87, a Biofilm Producing Representative of the Genus Deinococcus.</title>
        <authorList>
            <person name="Boren L.S."/>
            <person name="Grosso R.A."/>
            <person name="Hugenberg-Cox A.N."/>
            <person name="Hill J.T.E."/>
            <person name="Albert C.M."/>
            <person name="Tuohy J.M."/>
        </authorList>
    </citation>
    <scope>NUCLEOTIDE SEQUENCE</scope>
    <source>
        <strain evidence="2">KR-87</strain>
    </source>
</reference>
<evidence type="ECO:0000256" key="1">
    <source>
        <dbReference type="SAM" id="Phobius"/>
    </source>
</evidence>
<sequence>MARSRLVTPVSLVKARVLLANGFASMTAYRAEIIIWMLSGTLALVMMLIWMAQASRAAGGEIGGYNGQDFASYFLSVWVTGQLLVAWVAWELDFQIRQGTLSPQLLRPLDPLWVHYFHHLAERIVRLPFMVLLVALFAWLTGAHFSSNPLDYLIFLVLAMVGFTMRFLWEYCTGLLAFWMESSTALSELNWLLYAALGGFFAPLSFYPPLVQDIARWTPFPYMVGLPAQLLAGKATLAQASWGLLVLAGWTVAFWLLRAWMWRSGLRRYGAVGA</sequence>
<dbReference type="AlphaFoldDB" id="A0AAU7U9Q3"/>
<dbReference type="PANTHER" id="PTHR36832">
    <property type="entry name" value="SLR1174 PROTEIN-RELATED"/>
    <property type="match status" value="1"/>
</dbReference>
<dbReference type="PANTHER" id="PTHR36832:SF1">
    <property type="entry name" value="SLR1174 PROTEIN"/>
    <property type="match status" value="1"/>
</dbReference>
<feature type="transmembrane region" description="Helical" evidence="1">
    <location>
        <begin position="127"/>
        <end position="146"/>
    </location>
</feature>
<proteinExistence type="predicted"/>
<feature type="transmembrane region" description="Helical" evidence="1">
    <location>
        <begin position="33"/>
        <end position="50"/>
    </location>
</feature>
<evidence type="ECO:0000313" key="2">
    <source>
        <dbReference type="EMBL" id="XBV85035.1"/>
    </source>
</evidence>
<keyword evidence="1" id="KW-0812">Transmembrane</keyword>
<protein>
    <submittedName>
        <fullName evidence="2">ABC-2 family transporter protein</fullName>
    </submittedName>
</protein>
<organism evidence="2">
    <name type="scientific">Deinococcus sonorensis KR-87</name>
    <dbReference type="NCBI Taxonomy" id="694439"/>
    <lineage>
        <taxon>Bacteria</taxon>
        <taxon>Thermotogati</taxon>
        <taxon>Deinococcota</taxon>
        <taxon>Deinococci</taxon>
        <taxon>Deinococcales</taxon>
        <taxon>Deinococcaceae</taxon>
        <taxon>Deinococcus</taxon>
    </lineage>
</organism>
<keyword evidence="1" id="KW-1133">Transmembrane helix</keyword>
<name>A0AAU7U9Q3_9DEIO</name>
<gene>
    <name evidence="2" type="ORF">ABOD76_16540</name>
</gene>
<accession>A0AAU7U9Q3</accession>
<dbReference type="KEGG" id="dsc:ABOD76_16540"/>
<dbReference type="RefSeq" id="WP_350243072.1">
    <property type="nucleotide sequence ID" value="NZ_CP158299.1"/>
</dbReference>
<feature type="transmembrane region" description="Helical" evidence="1">
    <location>
        <begin position="231"/>
        <end position="257"/>
    </location>
</feature>